<comment type="cofactor">
    <cofactor evidence="1">
        <name>Ca(2+)</name>
        <dbReference type="ChEBI" id="CHEBI:29108"/>
    </cofactor>
</comment>
<feature type="domain" description="PKD" evidence="3">
    <location>
        <begin position="409"/>
        <end position="476"/>
    </location>
</feature>
<dbReference type="InterPro" id="IPR013783">
    <property type="entry name" value="Ig-like_fold"/>
</dbReference>
<dbReference type="SUPFAM" id="SSF49299">
    <property type="entry name" value="PKD domain"/>
    <property type="match status" value="1"/>
</dbReference>
<keyword evidence="2" id="KW-0732">Signal</keyword>
<dbReference type="Proteomes" id="UP000058114">
    <property type="component" value="Chromosome"/>
</dbReference>
<name>A0A0S2SMU0_9GAMM</name>
<dbReference type="KEGG" id="asr:WL1483_3531"/>
<dbReference type="Gene3D" id="2.60.40.10">
    <property type="entry name" value="Immunoglobulins"/>
    <property type="match status" value="1"/>
</dbReference>
<dbReference type="Gene3D" id="2.60.120.380">
    <property type="match status" value="1"/>
</dbReference>
<dbReference type="PANTHER" id="PTHR36234">
    <property type="entry name" value="LYSYL ENDOPEPTIDASE"/>
    <property type="match status" value="1"/>
</dbReference>
<gene>
    <name evidence="4" type="ORF">WL1483_3531</name>
</gene>
<protein>
    <recommendedName>
        <fullName evidence="3">PKD domain-containing protein</fullName>
    </recommendedName>
</protein>
<dbReference type="InterPro" id="IPR043504">
    <property type="entry name" value="Peptidase_S1_PA_chymotrypsin"/>
</dbReference>
<reference evidence="5" key="1">
    <citation type="submission" date="2015-10" db="EMBL/GenBank/DDBJ databases">
        <title>Complete Genome Sequence of Aeromonas schubertii strain WL1483.</title>
        <authorList>
            <person name="Liu L."/>
        </authorList>
    </citation>
    <scope>NUCLEOTIDE SEQUENCE [LARGE SCALE GENOMIC DNA]</scope>
    <source>
        <strain evidence="5">WL1483</strain>
    </source>
</reference>
<dbReference type="InterPro" id="IPR022409">
    <property type="entry name" value="PKD/Chitinase_dom"/>
</dbReference>
<dbReference type="InterPro" id="IPR009003">
    <property type="entry name" value="Peptidase_S1_PA"/>
</dbReference>
<accession>A0A0S2SMU0</accession>
<feature type="chain" id="PRO_5006604502" description="PKD domain-containing protein" evidence="2">
    <location>
        <begin position="24"/>
        <end position="575"/>
    </location>
</feature>
<dbReference type="CDD" id="cd00146">
    <property type="entry name" value="PKD"/>
    <property type="match status" value="1"/>
</dbReference>
<dbReference type="AlphaFoldDB" id="A0A0S2SMU0"/>
<dbReference type="Pfam" id="PF13365">
    <property type="entry name" value="Trypsin_2"/>
    <property type="match status" value="1"/>
</dbReference>
<organism evidence="4 5">
    <name type="scientific">Aeromonas schubertii</name>
    <dbReference type="NCBI Taxonomy" id="652"/>
    <lineage>
        <taxon>Bacteria</taxon>
        <taxon>Pseudomonadati</taxon>
        <taxon>Pseudomonadota</taxon>
        <taxon>Gammaproteobacteria</taxon>
        <taxon>Aeromonadales</taxon>
        <taxon>Aeromonadaceae</taxon>
        <taxon>Aeromonas</taxon>
    </lineage>
</organism>
<reference evidence="4 5" key="2">
    <citation type="journal article" date="2016" name="Genome Announc.">
        <title>Complete Genome Sequence of the Highly Virulent Aeromonas schubertii Strain WL1483, Isolated from Diseased Snakehead Fish (Channa argus) in China.</title>
        <authorList>
            <person name="Liu L."/>
            <person name="Li N."/>
            <person name="Zhang D."/>
            <person name="Fu X."/>
            <person name="Shi C."/>
            <person name="Lin Q."/>
            <person name="Hao G."/>
        </authorList>
    </citation>
    <scope>NUCLEOTIDE SEQUENCE [LARGE SCALE GENOMIC DNA]</scope>
    <source>
        <strain evidence="4 5">WL1483</strain>
    </source>
</reference>
<dbReference type="InterPro" id="IPR035986">
    <property type="entry name" value="PKD_dom_sf"/>
</dbReference>
<dbReference type="InterPro" id="IPR007280">
    <property type="entry name" value="Peptidase_C_arc/bac"/>
</dbReference>
<evidence type="ECO:0000256" key="2">
    <source>
        <dbReference type="SAM" id="SignalP"/>
    </source>
</evidence>
<evidence type="ECO:0000256" key="1">
    <source>
        <dbReference type="ARBA" id="ARBA00001913"/>
    </source>
</evidence>
<dbReference type="InterPro" id="IPR000601">
    <property type="entry name" value="PKD_dom"/>
</dbReference>
<evidence type="ECO:0000313" key="4">
    <source>
        <dbReference type="EMBL" id="ALP42950.1"/>
    </source>
</evidence>
<dbReference type="Pfam" id="PF18911">
    <property type="entry name" value="PKD_4"/>
    <property type="match status" value="1"/>
</dbReference>
<dbReference type="PATRIC" id="fig|652.5.peg.3978"/>
<evidence type="ECO:0000313" key="5">
    <source>
        <dbReference type="Proteomes" id="UP000058114"/>
    </source>
</evidence>
<dbReference type="PANTHER" id="PTHR36234:SF5">
    <property type="entry name" value="LYSYL ENDOPEPTIDASE"/>
    <property type="match status" value="1"/>
</dbReference>
<dbReference type="EMBL" id="CP013067">
    <property type="protein sequence ID" value="ALP42950.1"/>
    <property type="molecule type" value="Genomic_DNA"/>
</dbReference>
<feature type="signal peptide" evidence="2">
    <location>
        <begin position="1"/>
        <end position="23"/>
    </location>
</feature>
<dbReference type="SMART" id="SM00089">
    <property type="entry name" value="PKD"/>
    <property type="match status" value="1"/>
</dbReference>
<dbReference type="RefSeq" id="WP_060587687.1">
    <property type="nucleotide sequence ID" value="NZ_CP013067.1"/>
</dbReference>
<proteinExistence type="predicted"/>
<evidence type="ECO:0000259" key="3">
    <source>
        <dbReference type="PROSITE" id="PS50093"/>
    </source>
</evidence>
<dbReference type="SUPFAM" id="SSF50494">
    <property type="entry name" value="Trypsin-like serine proteases"/>
    <property type="match status" value="1"/>
</dbReference>
<dbReference type="PROSITE" id="PS50093">
    <property type="entry name" value="PKD"/>
    <property type="match status" value="1"/>
</dbReference>
<dbReference type="Pfam" id="PF04151">
    <property type="entry name" value="PPC"/>
    <property type="match status" value="1"/>
</dbReference>
<dbReference type="Gene3D" id="2.40.10.10">
    <property type="entry name" value="Trypsin-like serine proteases"/>
    <property type="match status" value="2"/>
</dbReference>
<sequence>MKSKFLIALGIVTTLFFAAPSRAADQTPPRIGIRVDQALSLAPSPGLAQGSRELAIRRPGAAFIKVHFARLALPAGAYVEVVSPDGREAYRYDGTAASRRTLDDGDDGVTRFSAISISGEAARVRLVLPAGSLWGAEHGVEIDGYMAGDPARLAAAVDPESTCGINERRDVACWQGSHPTEVDRARPVVRLLIGGRSLCTGWRVGATNRLFTNNHCLASDTEVRSTEVWFNYHKTSCNGSEYAGTVKVTGAELLKTDYALDYSLFTVNDFAQIAGFGHLGLEVRPPSLGELIYIPQHGAGNPKELAIESDQNSGGLCQIDVAVTNGRATDSDTGYYCDTIGGSSGSPVLAAASNRVLALHHFGGCENQGVRIDKIWPQVAGYFDDQIPSGDDAPAGEPPQAAFTVDCQGLTCRLDGAASRDPDGLLVAYDWGFGDGQQGRGVRLDHAFAAAGLYRVGLTVTDDDGLSARVEQEVRVVDGQGFPYTGLLAQRGEWRQYRYLAPAGVGKVQISLSGGAGDADLYVRRGAEPTTTEYECRPYQSGNTERCLLDVTPGETLYIGIHAFLAYDGVTLDAR</sequence>